<dbReference type="InterPro" id="IPR045058">
    <property type="entry name" value="GIMA/IAN/Toc"/>
</dbReference>
<feature type="domain" description="AIG1-type G" evidence="5">
    <location>
        <begin position="147"/>
        <end position="259"/>
    </location>
</feature>
<organism evidence="6 7">
    <name type="scientific">Lates calcarifer</name>
    <name type="common">Barramundi</name>
    <name type="synonym">Holocentrus calcarifer</name>
    <dbReference type="NCBI Taxonomy" id="8187"/>
    <lineage>
        <taxon>Eukaryota</taxon>
        <taxon>Metazoa</taxon>
        <taxon>Chordata</taxon>
        <taxon>Craniata</taxon>
        <taxon>Vertebrata</taxon>
        <taxon>Euteleostomi</taxon>
        <taxon>Actinopterygii</taxon>
        <taxon>Neopterygii</taxon>
        <taxon>Teleostei</taxon>
        <taxon>Neoteleostei</taxon>
        <taxon>Acanthomorphata</taxon>
        <taxon>Carangaria</taxon>
        <taxon>Carangaria incertae sedis</taxon>
        <taxon>Centropomidae</taxon>
        <taxon>Lates</taxon>
    </lineage>
</organism>
<feature type="compositionally biased region" description="Acidic residues" evidence="4">
    <location>
        <begin position="110"/>
        <end position="119"/>
    </location>
</feature>
<dbReference type="InterPro" id="IPR006703">
    <property type="entry name" value="G_AIG1"/>
</dbReference>
<evidence type="ECO:0000256" key="2">
    <source>
        <dbReference type="ARBA" id="ARBA00022741"/>
    </source>
</evidence>
<dbReference type="Proteomes" id="UP000314980">
    <property type="component" value="Unassembled WGS sequence"/>
</dbReference>
<evidence type="ECO:0000256" key="1">
    <source>
        <dbReference type="ARBA" id="ARBA00008535"/>
    </source>
</evidence>
<keyword evidence="7" id="KW-1185">Reference proteome</keyword>
<reference evidence="6" key="2">
    <citation type="submission" date="2025-08" db="UniProtKB">
        <authorList>
            <consortium name="Ensembl"/>
        </authorList>
    </citation>
    <scope>IDENTIFICATION</scope>
</reference>
<dbReference type="PANTHER" id="PTHR10903:SF139">
    <property type="entry name" value="GTPASE IMAP FAMILY MEMBER 4 ISOFORM X1"/>
    <property type="match status" value="1"/>
</dbReference>
<keyword evidence="2" id="KW-0547">Nucleotide-binding</keyword>
<evidence type="ECO:0000256" key="3">
    <source>
        <dbReference type="ARBA" id="ARBA00023134"/>
    </source>
</evidence>
<feature type="region of interest" description="Disordered" evidence="4">
    <location>
        <begin position="102"/>
        <end position="144"/>
    </location>
</feature>
<dbReference type="InterPro" id="IPR027417">
    <property type="entry name" value="P-loop_NTPase"/>
</dbReference>
<feature type="region of interest" description="Disordered" evidence="4">
    <location>
        <begin position="1"/>
        <end position="23"/>
    </location>
</feature>
<evidence type="ECO:0000313" key="7">
    <source>
        <dbReference type="Proteomes" id="UP000314980"/>
    </source>
</evidence>
<evidence type="ECO:0000256" key="4">
    <source>
        <dbReference type="SAM" id="MobiDB-lite"/>
    </source>
</evidence>
<dbReference type="SUPFAM" id="SSF52540">
    <property type="entry name" value="P-loop containing nucleoside triphosphate hydrolases"/>
    <property type="match status" value="1"/>
</dbReference>
<accession>A0A4W6D5N6</accession>
<evidence type="ECO:0000259" key="5">
    <source>
        <dbReference type="Pfam" id="PF04548"/>
    </source>
</evidence>
<comment type="similarity">
    <text evidence="1">Belongs to the TRAFAC class TrmE-Era-EngA-EngB-Septin-like GTPase superfamily. AIG1/Toc34/Toc159-like paraseptin GTPase family. IAN subfamily.</text>
</comment>
<sequence length="259" mass="28211">RGTKRNPPWSREGEGGGGVRRRKPEVLHTRWLLCPLPLTLVTPGAATPLSADCSSWGARSLERPPLPTPSLGTRSSTRGRRRLTATVGQTEIYGRRVTVVDTPPWVIPTDPEDDGEADNNDNAGAESDSPPRPPPSLDSEGPCMGAILCPPGPHAILLVVSVTQPFTDTQRRAAEDQLGALGGGTWRYSMVVFTGIDKLPKGVFIEEHIANTGEGLQWLVERCGSRYHAFDNTRKETEDNTQVPELMEKVEEMITDNQG</sequence>
<dbReference type="Gene3D" id="3.40.50.300">
    <property type="entry name" value="P-loop containing nucleotide triphosphate hydrolases"/>
    <property type="match status" value="1"/>
</dbReference>
<dbReference type="GO" id="GO:0005525">
    <property type="term" value="F:GTP binding"/>
    <property type="evidence" value="ECO:0007669"/>
    <property type="project" value="UniProtKB-KW"/>
</dbReference>
<keyword evidence="3" id="KW-0342">GTP-binding</keyword>
<name>A0A4W6D5N6_LATCA</name>
<dbReference type="Pfam" id="PF04548">
    <property type="entry name" value="AIG1"/>
    <property type="match status" value="1"/>
</dbReference>
<reference evidence="7" key="1">
    <citation type="submission" date="2015-09" db="EMBL/GenBank/DDBJ databases">
        <authorList>
            <person name="Sai Rama Sridatta P."/>
        </authorList>
    </citation>
    <scope>NUCLEOTIDE SEQUENCE [LARGE SCALE GENOMIC DNA]</scope>
</reference>
<proteinExistence type="inferred from homology"/>
<dbReference type="AlphaFoldDB" id="A0A4W6D5N6"/>
<feature type="region of interest" description="Disordered" evidence="4">
    <location>
        <begin position="58"/>
        <end position="84"/>
    </location>
</feature>
<evidence type="ECO:0000313" key="6">
    <source>
        <dbReference type="Ensembl" id="ENSLCAP00010020376.1"/>
    </source>
</evidence>
<reference evidence="6" key="3">
    <citation type="submission" date="2025-09" db="UniProtKB">
        <authorList>
            <consortium name="Ensembl"/>
        </authorList>
    </citation>
    <scope>IDENTIFICATION</scope>
</reference>
<dbReference type="PANTHER" id="PTHR10903">
    <property type="entry name" value="GTPASE, IMAP FAMILY MEMBER-RELATED"/>
    <property type="match status" value="1"/>
</dbReference>
<dbReference type="GeneTree" id="ENSGT00940000162556"/>
<protein>
    <recommendedName>
        <fullName evidence="5">AIG1-type G domain-containing protein</fullName>
    </recommendedName>
</protein>
<dbReference type="Ensembl" id="ENSLCAT00010020829.1">
    <property type="protein sequence ID" value="ENSLCAP00010020376.1"/>
    <property type="gene ID" value="ENSLCAG00010009629.1"/>
</dbReference>
<dbReference type="InParanoid" id="A0A4W6D5N6"/>